<dbReference type="RefSeq" id="WP_203571090.1">
    <property type="nucleotide sequence ID" value="NZ_WOFE01000003.1"/>
</dbReference>
<dbReference type="Pfam" id="PF14559">
    <property type="entry name" value="TPR_19"/>
    <property type="match status" value="1"/>
</dbReference>
<dbReference type="InterPro" id="IPR019734">
    <property type="entry name" value="TPR_rpt"/>
</dbReference>
<keyword evidence="2" id="KW-0802">TPR repeat</keyword>
<dbReference type="InterPro" id="IPR051012">
    <property type="entry name" value="CellSynth/LPSAsmb/PSIAsmb"/>
</dbReference>
<comment type="caution">
    <text evidence="4">The sequence shown here is derived from an EMBL/GenBank/DDBJ whole genome shotgun (WGS) entry which is preliminary data.</text>
</comment>
<dbReference type="PANTHER" id="PTHR45586:SF1">
    <property type="entry name" value="LIPOPOLYSACCHARIDE ASSEMBLY PROTEIN B"/>
    <property type="match status" value="1"/>
</dbReference>
<keyword evidence="3" id="KW-1133">Transmembrane helix</keyword>
<dbReference type="SMART" id="SM00028">
    <property type="entry name" value="TPR"/>
    <property type="match status" value="3"/>
</dbReference>
<keyword evidence="5" id="KW-1185">Reference proteome</keyword>
<evidence type="ECO:0000313" key="4">
    <source>
        <dbReference type="EMBL" id="MBM5571766.1"/>
    </source>
</evidence>
<dbReference type="InterPro" id="IPR011990">
    <property type="entry name" value="TPR-like_helical_dom_sf"/>
</dbReference>
<keyword evidence="1" id="KW-0677">Repeat</keyword>
<dbReference type="Pfam" id="PF13432">
    <property type="entry name" value="TPR_16"/>
    <property type="match status" value="1"/>
</dbReference>
<reference evidence="4 5" key="1">
    <citation type="submission" date="2019-11" db="EMBL/GenBank/DDBJ databases">
        <title>Novel Deefgea species.</title>
        <authorList>
            <person name="Han J.-H."/>
        </authorList>
    </citation>
    <scope>NUCLEOTIDE SEQUENCE [LARGE SCALE GENOMIC DNA]</scope>
    <source>
        <strain evidence="4 5">LMG 24817</strain>
    </source>
</reference>
<name>A0ABS2CCA0_9NEIS</name>
<evidence type="ECO:0000256" key="2">
    <source>
        <dbReference type="ARBA" id="ARBA00022803"/>
    </source>
</evidence>
<gene>
    <name evidence="4" type="ORF">GM173_09250</name>
</gene>
<dbReference type="Gene3D" id="1.25.40.10">
    <property type="entry name" value="Tetratricopeptide repeat domain"/>
    <property type="match status" value="2"/>
</dbReference>
<dbReference type="Proteomes" id="UP001195660">
    <property type="component" value="Unassembled WGS sequence"/>
</dbReference>
<accession>A0ABS2CCA0</accession>
<sequence>MSLLLQALKKAEEDKRRRAAQANAEEVATAPEVEFPTLNLVETEAQEPAPQIELEAAVAVPPVPDVGLNDWAVVPPDMPAEVTLAPDTAAAELGQNRTDLPELIESPMAVVDSEPIAPQVSAKLPEVEVAPLSQPAAEINESVGARASMTPPPLATAVSPSTPAQAIAKNFFTRSNTQPTRGLLPWLFLGAGLLLAGMMSWFVWQYRQLTQPIAATEAPASPPNVASASAVKPVYSDEAIVNNEVAEDTSVSQVANIDKAAAAKASVVAESLVTKPIQAEKTTRVQPDLMPPPQFVRQSASQNSPDPVLLAWQAYQSGHFEQAESLYRKVLLADPRQRDALLGLAAIAQQRGDVGAASALYQRVLRTNPQDESAKAALLLLNSAQLPEQEAVQLEQSGKSDPMVLGQYYASQQRWSQAQEQFFLAYSANPNSADAALNLAVSLDHLKQSALAKTYYLKALQATGTYYFDRSQVEQRLAELNAATGVTP</sequence>
<organism evidence="4 5">
    <name type="scientific">Deefgea chitinilytica</name>
    <dbReference type="NCBI Taxonomy" id="570276"/>
    <lineage>
        <taxon>Bacteria</taxon>
        <taxon>Pseudomonadati</taxon>
        <taxon>Pseudomonadota</taxon>
        <taxon>Betaproteobacteria</taxon>
        <taxon>Neisseriales</taxon>
        <taxon>Chitinibacteraceae</taxon>
        <taxon>Deefgea</taxon>
    </lineage>
</organism>
<evidence type="ECO:0000313" key="5">
    <source>
        <dbReference type="Proteomes" id="UP001195660"/>
    </source>
</evidence>
<keyword evidence="3" id="KW-0812">Transmembrane</keyword>
<evidence type="ECO:0000256" key="3">
    <source>
        <dbReference type="SAM" id="Phobius"/>
    </source>
</evidence>
<proteinExistence type="predicted"/>
<feature type="transmembrane region" description="Helical" evidence="3">
    <location>
        <begin position="183"/>
        <end position="204"/>
    </location>
</feature>
<dbReference type="SUPFAM" id="SSF48452">
    <property type="entry name" value="TPR-like"/>
    <property type="match status" value="1"/>
</dbReference>
<dbReference type="EMBL" id="WOFE01000003">
    <property type="protein sequence ID" value="MBM5571766.1"/>
    <property type="molecule type" value="Genomic_DNA"/>
</dbReference>
<keyword evidence="3" id="KW-0472">Membrane</keyword>
<dbReference type="PANTHER" id="PTHR45586">
    <property type="entry name" value="TPR REPEAT-CONTAINING PROTEIN PA4667"/>
    <property type="match status" value="1"/>
</dbReference>
<protein>
    <submittedName>
        <fullName evidence="4">Tetratricopeptide repeat protein</fullName>
    </submittedName>
</protein>
<evidence type="ECO:0000256" key="1">
    <source>
        <dbReference type="ARBA" id="ARBA00022737"/>
    </source>
</evidence>